<dbReference type="PANTHER" id="PTHR31668">
    <property type="entry name" value="GLUCOSE TRANSPORT TRANSCRIPTION REGULATOR RGT1-RELATED-RELATED"/>
    <property type="match status" value="1"/>
</dbReference>
<comment type="caution">
    <text evidence="5">The sequence shown here is derived from an EMBL/GenBank/DDBJ whole genome shotgun (WGS) entry which is preliminary data.</text>
</comment>
<dbReference type="InterPro" id="IPR007219">
    <property type="entry name" value="XnlR_reg_dom"/>
</dbReference>
<dbReference type="GO" id="GO:0003677">
    <property type="term" value="F:DNA binding"/>
    <property type="evidence" value="ECO:0007669"/>
    <property type="project" value="InterPro"/>
</dbReference>
<dbReference type="PROSITE" id="PS00463">
    <property type="entry name" value="ZN2_CY6_FUNGAL_1"/>
    <property type="match status" value="1"/>
</dbReference>
<dbReference type="AlphaFoldDB" id="A0A3D8SI40"/>
<dbReference type="GO" id="GO:0005634">
    <property type="term" value="C:nucleus"/>
    <property type="evidence" value="ECO:0007669"/>
    <property type="project" value="TreeGrafter"/>
</dbReference>
<dbReference type="PANTHER" id="PTHR31668:SF4">
    <property type="entry name" value="TRANSCRIPTIONAL ACTIVATOR PROTEIN DAL81"/>
    <property type="match status" value="1"/>
</dbReference>
<dbReference type="Proteomes" id="UP000256328">
    <property type="component" value="Unassembled WGS sequence"/>
</dbReference>
<dbReference type="EMBL" id="PDLN01000005">
    <property type="protein sequence ID" value="RDW85438.1"/>
    <property type="molecule type" value="Genomic_DNA"/>
</dbReference>
<feature type="region of interest" description="Disordered" evidence="3">
    <location>
        <begin position="1"/>
        <end position="26"/>
    </location>
</feature>
<evidence type="ECO:0000256" key="3">
    <source>
        <dbReference type="SAM" id="MobiDB-lite"/>
    </source>
</evidence>
<dbReference type="SMART" id="SM00906">
    <property type="entry name" value="Fungal_trans"/>
    <property type="match status" value="1"/>
</dbReference>
<organism evidence="5 6">
    <name type="scientific">Coleophoma crateriformis</name>
    <dbReference type="NCBI Taxonomy" id="565419"/>
    <lineage>
        <taxon>Eukaryota</taxon>
        <taxon>Fungi</taxon>
        <taxon>Dikarya</taxon>
        <taxon>Ascomycota</taxon>
        <taxon>Pezizomycotina</taxon>
        <taxon>Leotiomycetes</taxon>
        <taxon>Helotiales</taxon>
        <taxon>Dermateaceae</taxon>
        <taxon>Coleophoma</taxon>
    </lineage>
</organism>
<evidence type="ECO:0000313" key="6">
    <source>
        <dbReference type="Proteomes" id="UP000256328"/>
    </source>
</evidence>
<evidence type="ECO:0000256" key="2">
    <source>
        <dbReference type="ARBA" id="ARBA00023242"/>
    </source>
</evidence>
<dbReference type="CDD" id="cd12148">
    <property type="entry name" value="fungal_TF_MHR"/>
    <property type="match status" value="1"/>
</dbReference>
<dbReference type="OrthoDB" id="3034343at2759"/>
<evidence type="ECO:0000259" key="4">
    <source>
        <dbReference type="PROSITE" id="PS50048"/>
    </source>
</evidence>
<keyword evidence="1" id="KW-0479">Metal-binding</keyword>
<dbReference type="SUPFAM" id="SSF57701">
    <property type="entry name" value="Zn2/Cys6 DNA-binding domain"/>
    <property type="match status" value="1"/>
</dbReference>
<dbReference type="Pfam" id="PF04082">
    <property type="entry name" value="Fungal_trans"/>
    <property type="match status" value="1"/>
</dbReference>
<dbReference type="CDD" id="cd00067">
    <property type="entry name" value="GAL4"/>
    <property type="match status" value="1"/>
</dbReference>
<gene>
    <name evidence="5" type="ORF">BP5796_03763</name>
</gene>
<proteinExistence type="predicted"/>
<dbReference type="PROSITE" id="PS50048">
    <property type="entry name" value="ZN2_CY6_FUNGAL_2"/>
    <property type="match status" value="1"/>
</dbReference>
<protein>
    <recommendedName>
        <fullName evidence="4">Zn(2)-C6 fungal-type domain-containing protein</fullName>
    </recommendedName>
</protein>
<dbReference type="InterPro" id="IPR001138">
    <property type="entry name" value="Zn2Cys6_DnaBD"/>
</dbReference>
<reference evidence="5 6" key="1">
    <citation type="journal article" date="2018" name="IMA Fungus">
        <title>IMA Genome-F 9: Draft genome sequence of Annulohypoxylon stygium, Aspergillus mulundensis, Berkeleyomyces basicola (syn. Thielaviopsis basicola), Ceratocystis smalleyi, two Cercospora beticola strains, Coleophoma cylindrospora, Fusarium fracticaudum, Phialophora cf. hyalina, and Morchella septimelata.</title>
        <authorList>
            <person name="Wingfield B.D."/>
            <person name="Bills G.F."/>
            <person name="Dong Y."/>
            <person name="Huang W."/>
            <person name="Nel W.J."/>
            <person name="Swalarsk-Parry B.S."/>
            <person name="Vaghefi N."/>
            <person name="Wilken P.M."/>
            <person name="An Z."/>
            <person name="de Beer Z.W."/>
            <person name="De Vos L."/>
            <person name="Chen L."/>
            <person name="Duong T.A."/>
            <person name="Gao Y."/>
            <person name="Hammerbacher A."/>
            <person name="Kikkert J.R."/>
            <person name="Li Y."/>
            <person name="Li H."/>
            <person name="Li K."/>
            <person name="Li Q."/>
            <person name="Liu X."/>
            <person name="Ma X."/>
            <person name="Naidoo K."/>
            <person name="Pethybridge S.J."/>
            <person name="Sun J."/>
            <person name="Steenkamp E.T."/>
            <person name="van der Nest M.A."/>
            <person name="van Wyk S."/>
            <person name="Wingfield M.J."/>
            <person name="Xiong C."/>
            <person name="Yue Q."/>
            <person name="Zhang X."/>
        </authorList>
    </citation>
    <scope>NUCLEOTIDE SEQUENCE [LARGE SCALE GENOMIC DNA]</scope>
    <source>
        <strain evidence="5 6">BP5796</strain>
    </source>
</reference>
<dbReference type="GO" id="GO:0008270">
    <property type="term" value="F:zinc ion binding"/>
    <property type="evidence" value="ECO:0007669"/>
    <property type="project" value="InterPro"/>
</dbReference>
<dbReference type="InterPro" id="IPR050797">
    <property type="entry name" value="Carb_Metab_Trans_Reg"/>
</dbReference>
<keyword evidence="6" id="KW-1185">Reference proteome</keyword>
<dbReference type="GO" id="GO:0000981">
    <property type="term" value="F:DNA-binding transcription factor activity, RNA polymerase II-specific"/>
    <property type="evidence" value="ECO:0007669"/>
    <property type="project" value="InterPro"/>
</dbReference>
<keyword evidence="2" id="KW-0539">Nucleus</keyword>
<feature type="region of interest" description="Disordered" evidence="3">
    <location>
        <begin position="192"/>
        <end position="225"/>
    </location>
</feature>
<name>A0A3D8SI40_9HELO</name>
<evidence type="ECO:0000256" key="1">
    <source>
        <dbReference type="ARBA" id="ARBA00022723"/>
    </source>
</evidence>
<dbReference type="InterPro" id="IPR036864">
    <property type="entry name" value="Zn2-C6_fun-type_DNA-bd_sf"/>
</dbReference>
<evidence type="ECO:0000313" key="5">
    <source>
        <dbReference type="EMBL" id="RDW85438.1"/>
    </source>
</evidence>
<accession>A0A3D8SI40</accession>
<feature type="compositionally biased region" description="Low complexity" evidence="3">
    <location>
        <begin position="192"/>
        <end position="201"/>
    </location>
</feature>
<dbReference type="GO" id="GO:0006351">
    <property type="term" value="P:DNA-templated transcription"/>
    <property type="evidence" value="ECO:0007669"/>
    <property type="project" value="InterPro"/>
</dbReference>
<feature type="compositionally biased region" description="Polar residues" evidence="3">
    <location>
        <begin position="1"/>
        <end position="19"/>
    </location>
</feature>
<dbReference type="GO" id="GO:0001080">
    <property type="term" value="P:nitrogen catabolite activation of transcription from RNA polymerase II promoter"/>
    <property type="evidence" value="ECO:0007669"/>
    <property type="project" value="TreeGrafter"/>
</dbReference>
<feature type="compositionally biased region" description="Basic and acidic residues" evidence="3">
    <location>
        <begin position="213"/>
        <end position="225"/>
    </location>
</feature>
<sequence>MYTSSIHRNSSSQQDAQQKFSRRPYRSKRNRPCALCRSRKISCKKLGSDVSCISCRRSNKLCSFVDDVSSYRQGSSLEVPGLCGREGEQAVTSPNSNDQAAPTTLGEAQYFRWSPNDELLGQAADYGPLNDGEHMNFYGGAQDLLRVQESEANSAPWILTPVNSNALEGGLVQDSMEDISTGTLGDIFPLPNNSLSMPSLSRQPTAGSGPDMDSPKDRGSEPKTIDQRAGYHSSYFGLSGECDPYLLRHVMYDESNEKPFLKLWYRSLASGLKDPDGHAAPLISKSQKTGVPVQFMLMSKPLVEEVRKVGPVVNLPHSRSELDEFVRHDHGNRLILLFVEYVFPALPVVSRSQLARSTLLFHQPQSQKQELIPTYLLAAIYASALEFGSYDDVLCLSSLYMKPSAKRLWQMVYEGVQADMHSPSLATLSASLLYLHKRRTGIQHISVDTPFTWTFTASTIALTTSLGLHLDCASWEIPPWEKRLRLRLWWMAFAEEKWRSLLLGRPSIIARDQWNVSELADSDFEMDDIGGLEPDLELPPEVKTFFRALDSSGKEVGKAVLSQQIASLSLIADSVYTDLYTIRAAQSLGDDFKASMSTIRPLRERLALWYSRLPATLQSPKKANSDTFVPLVPNSVACLHFAYVTLEVLLYRALLRPLGNVDFGNNMAESQLEHQGRSIHSTGIADASQSNMHDDTSTLGLSDQDLHGNFLNQAEAVINAAETCAKVLTTFTAELMSWDFAGFWYSFT</sequence>
<feature type="domain" description="Zn(2)-C6 fungal-type" evidence="4">
    <location>
        <begin position="32"/>
        <end position="64"/>
    </location>
</feature>